<sequence length="436" mass="48380">MKDLSPNKADLDAIEIASIDEIRALQLERLKWSLRHAYDNVPMYKERFDAAGVHPDDLQQLSDLSKFPFTYKNDLRDNYPFGLFAVPREQIIRLHASSGTTGKPTVVGYTANDISNWADLVARSLRAAGLRKGNMVHNAYGYGLFTGGLGAHYGIERLGATVVPMSGGQTEKQVGLITDFQPDGIMVTPSYMLNILEQFHKVGLDPRDSSLQVGIFGAEPWTDAMRREVEAAFDMHAVDIYGLSEIMGPGVASECVETKDGPVIWEDHFLPEIIDPKTGEVLPDGEMGELVFTTLTKEGLPMVRYRTRDLTRLLPGTARSMRRMEKITGRSDDMIILRGVNVFPSQIEEQLMATGGLAPHYQIELYKSGRMDAMRVFVEANPDATDELSKTAAARMLTKRIKDMVGVSTEIIVGEPGEVERSQGKAKRVIDNRDAD</sequence>
<evidence type="ECO:0000313" key="5">
    <source>
        <dbReference type="Proteomes" id="UP001441944"/>
    </source>
</evidence>
<dbReference type="InterPro" id="IPR028154">
    <property type="entry name" value="AMP-dep_Lig_C"/>
</dbReference>
<dbReference type="PANTHER" id="PTHR43439:SF1">
    <property type="entry name" value="PHENYLACETATE-COENZYME A LIGASE"/>
    <property type="match status" value="1"/>
</dbReference>
<dbReference type="CDD" id="cd05913">
    <property type="entry name" value="PaaK"/>
    <property type="match status" value="1"/>
</dbReference>
<dbReference type="PANTHER" id="PTHR43439">
    <property type="entry name" value="PHENYLACETATE-COENZYME A LIGASE"/>
    <property type="match status" value="1"/>
</dbReference>
<dbReference type="InterPro" id="IPR045851">
    <property type="entry name" value="AMP-bd_C_sf"/>
</dbReference>
<dbReference type="EC" id="6.2.1.30" evidence="1"/>
<dbReference type="Pfam" id="PF14535">
    <property type="entry name" value="AMP-binding_C_2"/>
    <property type="match status" value="1"/>
</dbReference>
<keyword evidence="5" id="KW-1185">Reference proteome</keyword>
<reference evidence="4 5" key="1">
    <citation type="submission" date="2024-04" db="EMBL/GenBank/DDBJ databases">
        <title>Draft genome sequence of Pseudophaeobacter arcticus NBRC 116598.</title>
        <authorList>
            <person name="Miyakawa T."/>
            <person name="Kusuya Y."/>
            <person name="Miura T."/>
        </authorList>
    </citation>
    <scope>NUCLEOTIDE SEQUENCE [LARGE SCALE GENOMIC DNA]</scope>
    <source>
        <strain evidence="4 5">SU-CL00105</strain>
    </source>
</reference>
<dbReference type="InterPro" id="IPR011880">
    <property type="entry name" value="PA_CoA_ligase"/>
</dbReference>
<dbReference type="InterPro" id="IPR049623">
    <property type="entry name" value="PA_CoA_lig_proteobact_actino"/>
</dbReference>
<dbReference type="InterPro" id="IPR051414">
    <property type="entry name" value="Adenylate-forming_Reductase"/>
</dbReference>
<evidence type="ECO:0000313" key="4">
    <source>
        <dbReference type="EMBL" id="GAA6197208.1"/>
    </source>
</evidence>
<gene>
    <name evidence="4" type="primary">paaF</name>
    <name evidence="4" type="ORF">NBRC116598_26520</name>
</gene>
<accession>A0ABQ0AMV4</accession>
<protein>
    <recommendedName>
        <fullName evidence="1">Phenylacetate-coenzyme A ligase</fullName>
        <ecNumber evidence="1">6.2.1.30</ecNumber>
    </recommendedName>
    <alternativeName>
        <fullName evidence="1">Phenylacetyl-CoA ligase</fullName>
    </alternativeName>
</protein>
<comment type="catalytic activity">
    <reaction evidence="1">
        <text>2-phenylacetate + ATP + CoA = phenylacetyl-CoA + AMP + diphosphate</text>
        <dbReference type="Rhea" id="RHEA:20956"/>
        <dbReference type="ChEBI" id="CHEBI:18401"/>
        <dbReference type="ChEBI" id="CHEBI:30616"/>
        <dbReference type="ChEBI" id="CHEBI:33019"/>
        <dbReference type="ChEBI" id="CHEBI:57287"/>
        <dbReference type="ChEBI" id="CHEBI:57390"/>
        <dbReference type="ChEBI" id="CHEBI:456215"/>
        <dbReference type="EC" id="6.2.1.30"/>
    </reaction>
</comment>
<comment type="caution">
    <text evidence="4">The sequence shown here is derived from an EMBL/GenBank/DDBJ whole genome shotgun (WGS) entry which is preliminary data.</text>
</comment>
<name>A0ABQ0AMV4_9RHOB</name>
<dbReference type="GO" id="GO:0016874">
    <property type="term" value="F:ligase activity"/>
    <property type="evidence" value="ECO:0007669"/>
    <property type="project" value="UniProtKB-KW"/>
</dbReference>
<comment type="similarity">
    <text evidence="1">Belongs to the phenylacetyl-CoA ligase family.</text>
</comment>
<proteinExistence type="inferred from homology"/>
<dbReference type="Gene3D" id="3.40.50.12780">
    <property type="entry name" value="N-terminal domain of ligase-like"/>
    <property type="match status" value="1"/>
</dbReference>
<comment type="pathway">
    <text evidence="1">Aromatic compound metabolism; phenylacetate degradation.</text>
</comment>
<dbReference type="InterPro" id="IPR000873">
    <property type="entry name" value="AMP-dep_synth/lig_dom"/>
</dbReference>
<feature type="domain" description="AMP-dependent synthetase/ligase" evidence="2">
    <location>
        <begin position="89"/>
        <end position="292"/>
    </location>
</feature>
<keyword evidence="1 4" id="KW-0436">Ligase</keyword>
<evidence type="ECO:0000256" key="1">
    <source>
        <dbReference type="PIRNR" id="PIRNR006444"/>
    </source>
</evidence>
<comment type="function">
    <text evidence="1">Catalyzes the activation of phenylacetic acid (PA) to phenylacetyl-CoA (PA-CoA).</text>
</comment>
<feature type="domain" description="AMP-dependent ligase C-terminal" evidence="3">
    <location>
        <begin position="339"/>
        <end position="433"/>
    </location>
</feature>
<dbReference type="PIRSF" id="PIRSF006444">
    <property type="entry name" value="PaaK"/>
    <property type="match status" value="1"/>
</dbReference>
<dbReference type="Gene3D" id="3.30.300.30">
    <property type="match status" value="1"/>
</dbReference>
<dbReference type="SUPFAM" id="SSF56801">
    <property type="entry name" value="Acetyl-CoA synthetase-like"/>
    <property type="match status" value="1"/>
</dbReference>
<dbReference type="InterPro" id="IPR042099">
    <property type="entry name" value="ANL_N_sf"/>
</dbReference>
<evidence type="ECO:0000259" key="2">
    <source>
        <dbReference type="Pfam" id="PF00501"/>
    </source>
</evidence>
<evidence type="ECO:0000259" key="3">
    <source>
        <dbReference type="Pfam" id="PF14535"/>
    </source>
</evidence>
<organism evidence="4 5">
    <name type="scientific">Pseudophaeobacter arcticus</name>
    <dbReference type="NCBI Taxonomy" id="385492"/>
    <lineage>
        <taxon>Bacteria</taxon>
        <taxon>Pseudomonadati</taxon>
        <taxon>Pseudomonadota</taxon>
        <taxon>Alphaproteobacteria</taxon>
        <taxon>Rhodobacterales</taxon>
        <taxon>Paracoccaceae</taxon>
        <taxon>Pseudophaeobacter</taxon>
    </lineage>
</organism>
<dbReference type="NCBIfam" id="TIGR02155">
    <property type="entry name" value="PA_CoA_ligase"/>
    <property type="match status" value="1"/>
</dbReference>
<dbReference type="Proteomes" id="UP001441944">
    <property type="component" value="Unassembled WGS sequence"/>
</dbReference>
<keyword evidence="1" id="KW-0547">Nucleotide-binding</keyword>
<dbReference type="EMBL" id="BAABWU010000010">
    <property type="protein sequence ID" value="GAA6197208.1"/>
    <property type="molecule type" value="Genomic_DNA"/>
</dbReference>
<dbReference type="Pfam" id="PF00501">
    <property type="entry name" value="AMP-binding"/>
    <property type="match status" value="1"/>
</dbReference>
<dbReference type="RefSeq" id="WP_353400782.1">
    <property type="nucleotide sequence ID" value="NZ_BAABWU010000010.1"/>
</dbReference>